<organism evidence="13 14">
    <name type="scientific">Rhizopus delemar</name>
    <dbReference type="NCBI Taxonomy" id="936053"/>
    <lineage>
        <taxon>Eukaryota</taxon>
        <taxon>Fungi</taxon>
        <taxon>Fungi incertae sedis</taxon>
        <taxon>Mucoromycota</taxon>
        <taxon>Mucoromycotina</taxon>
        <taxon>Mucoromycetes</taxon>
        <taxon>Mucorales</taxon>
        <taxon>Mucorineae</taxon>
        <taxon>Rhizopodaceae</taxon>
        <taxon>Rhizopus</taxon>
    </lineage>
</organism>
<keyword evidence="4" id="KW-0963">Cytoplasm</keyword>
<evidence type="ECO:0000256" key="9">
    <source>
        <dbReference type="ARBA" id="ARBA00023274"/>
    </source>
</evidence>
<keyword evidence="6" id="KW-0694">RNA-binding</keyword>
<evidence type="ECO:0000256" key="11">
    <source>
        <dbReference type="SAM" id="MobiDB-lite"/>
    </source>
</evidence>
<sequence>MTKTSSSKMANLVNYRLRVTMSDSRVLTGQMLAFDKHMNLVLADCEEFRKVKSKAKSNNPTEQEMKRTLGLVILRGETIISISIDGPPPPSIDDARARGASLLAGTGIGRPMGRGMPAAPPPLGGPMTGLAGPVRGVGGPAPGMMQPRPGYQASPVPYARPPGAPGQAIPPPPPGFRPPPPGFRPPPPGFRPPPPPGYRPPM</sequence>
<dbReference type="GO" id="GO:0046540">
    <property type="term" value="C:U4/U6 x U5 tri-snRNP complex"/>
    <property type="evidence" value="ECO:0007669"/>
    <property type="project" value="TreeGrafter"/>
</dbReference>
<evidence type="ECO:0000256" key="4">
    <source>
        <dbReference type="ARBA" id="ARBA00022490"/>
    </source>
</evidence>
<keyword evidence="9" id="KW-0687">Ribonucleoprotein</keyword>
<dbReference type="GO" id="GO:0005685">
    <property type="term" value="C:U1 snRNP"/>
    <property type="evidence" value="ECO:0007669"/>
    <property type="project" value="TreeGrafter"/>
</dbReference>
<dbReference type="FunFam" id="2.30.30.100:FF:000047">
    <property type="entry name" value="Small nuclear ribonucleoprotein SmB, putative"/>
    <property type="match status" value="1"/>
</dbReference>
<keyword evidence="8" id="KW-0539">Nucleus</keyword>
<evidence type="ECO:0000256" key="5">
    <source>
        <dbReference type="ARBA" id="ARBA00022664"/>
    </source>
</evidence>
<dbReference type="GO" id="GO:0005687">
    <property type="term" value="C:U4 snRNP"/>
    <property type="evidence" value="ECO:0007669"/>
    <property type="project" value="TreeGrafter"/>
</dbReference>
<evidence type="ECO:0000256" key="10">
    <source>
        <dbReference type="ARBA" id="ARBA00041355"/>
    </source>
</evidence>
<evidence type="ECO:0000256" key="8">
    <source>
        <dbReference type="ARBA" id="ARBA00023242"/>
    </source>
</evidence>
<dbReference type="GO" id="GO:0070990">
    <property type="term" value="F:snRNP binding"/>
    <property type="evidence" value="ECO:0007669"/>
    <property type="project" value="TreeGrafter"/>
</dbReference>
<dbReference type="SMART" id="SM00651">
    <property type="entry name" value="Sm"/>
    <property type="match status" value="1"/>
</dbReference>
<evidence type="ECO:0000256" key="1">
    <source>
        <dbReference type="ARBA" id="ARBA00004123"/>
    </source>
</evidence>
<name>A0A9P6ZDW3_9FUNG</name>
<keyword evidence="14" id="KW-1185">Reference proteome</keyword>
<dbReference type="CDD" id="cd01717">
    <property type="entry name" value="Sm_B"/>
    <property type="match status" value="1"/>
</dbReference>
<dbReference type="GO" id="GO:0003723">
    <property type="term" value="F:RNA binding"/>
    <property type="evidence" value="ECO:0007669"/>
    <property type="project" value="UniProtKB-KW"/>
</dbReference>
<dbReference type="GO" id="GO:0005737">
    <property type="term" value="C:cytoplasm"/>
    <property type="evidence" value="ECO:0007669"/>
    <property type="project" value="UniProtKB-SubCell"/>
</dbReference>
<evidence type="ECO:0000313" key="14">
    <source>
        <dbReference type="Proteomes" id="UP000740926"/>
    </source>
</evidence>
<protein>
    <recommendedName>
        <fullName evidence="10">Sm protein B</fullName>
    </recommendedName>
</protein>
<comment type="caution">
    <text evidence="13">The sequence shown here is derived from an EMBL/GenBank/DDBJ whole genome shotgun (WGS) entry which is preliminary data.</text>
</comment>
<dbReference type="PANTHER" id="PTHR10701:SF0">
    <property type="entry name" value="SMALL NUCLEAR RIBONUCLEOPROTEIN-ASSOCIATED PROTEIN B"/>
    <property type="match status" value="1"/>
</dbReference>
<dbReference type="InterPro" id="IPR050914">
    <property type="entry name" value="snRNP_SmB/NAA38-like"/>
</dbReference>
<dbReference type="Gene3D" id="2.30.30.100">
    <property type="match status" value="1"/>
</dbReference>
<dbReference type="EMBL" id="JAANIU010000088">
    <property type="protein sequence ID" value="KAG1575380.1"/>
    <property type="molecule type" value="Genomic_DNA"/>
</dbReference>
<dbReference type="GO" id="GO:0071004">
    <property type="term" value="C:U2-type prespliceosome"/>
    <property type="evidence" value="ECO:0007669"/>
    <property type="project" value="TreeGrafter"/>
</dbReference>
<feature type="domain" description="Sm" evidence="12">
    <location>
        <begin position="4"/>
        <end position="88"/>
    </location>
</feature>
<dbReference type="GO" id="GO:0071013">
    <property type="term" value="C:catalytic step 2 spliceosome"/>
    <property type="evidence" value="ECO:0007669"/>
    <property type="project" value="TreeGrafter"/>
</dbReference>
<accession>A0A9P6ZDW3</accession>
<reference evidence="13 14" key="1">
    <citation type="journal article" date="2020" name="Microb. Genom.">
        <title>Genetic diversity of clinical and environmental Mucorales isolates obtained from an investigation of mucormycosis cases among solid organ transplant recipients.</title>
        <authorList>
            <person name="Nguyen M.H."/>
            <person name="Kaul D."/>
            <person name="Muto C."/>
            <person name="Cheng S.J."/>
            <person name="Richter R.A."/>
            <person name="Bruno V.M."/>
            <person name="Liu G."/>
            <person name="Beyhan S."/>
            <person name="Sundermann A.J."/>
            <person name="Mounaud S."/>
            <person name="Pasculle A.W."/>
            <person name="Nierman W.C."/>
            <person name="Driscoll E."/>
            <person name="Cumbie R."/>
            <person name="Clancy C.J."/>
            <person name="Dupont C.L."/>
        </authorList>
    </citation>
    <scope>NUCLEOTIDE SEQUENCE [LARGE SCALE GENOMIC DNA]</scope>
    <source>
        <strain evidence="13 14">GL24</strain>
    </source>
</reference>
<comment type="similarity">
    <text evidence="3">Belongs to the snRNP SmB/SmN family.</text>
</comment>
<evidence type="ECO:0000256" key="3">
    <source>
        <dbReference type="ARBA" id="ARBA00009123"/>
    </source>
</evidence>
<dbReference type="GO" id="GO:0005682">
    <property type="term" value="C:U5 snRNP"/>
    <property type="evidence" value="ECO:0007669"/>
    <property type="project" value="TreeGrafter"/>
</dbReference>
<evidence type="ECO:0000256" key="2">
    <source>
        <dbReference type="ARBA" id="ARBA00004496"/>
    </source>
</evidence>
<dbReference type="InterPro" id="IPR001163">
    <property type="entry name" value="Sm_dom_euk/arc"/>
</dbReference>
<comment type="subcellular location">
    <subcellularLocation>
        <location evidence="2">Cytoplasm</location>
    </subcellularLocation>
    <subcellularLocation>
        <location evidence="1">Nucleus</location>
    </subcellularLocation>
</comment>
<gene>
    <name evidence="13" type="ORF">G6F50_001136</name>
</gene>
<dbReference type="Proteomes" id="UP000740926">
    <property type="component" value="Unassembled WGS sequence"/>
</dbReference>
<feature type="compositionally biased region" description="Pro residues" evidence="11">
    <location>
        <begin position="158"/>
        <end position="202"/>
    </location>
</feature>
<dbReference type="GO" id="GO:0000398">
    <property type="term" value="P:mRNA splicing, via spliceosome"/>
    <property type="evidence" value="ECO:0007669"/>
    <property type="project" value="TreeGrafter"/>
</dbReference>
<dbReference type="InterPro" id="IPR010920">
    <property type="entry name" value="LSM_dom_sf"/>
</dbReference>
<keyword evidence="5" id="KW-0507">mRNA processing</keyword>
<feature type="region of interest" description="Disordered" evidence="11">
    <location>
        <begin position="129"/>
        <end position="202"/>
    </location>
</feature>
<evidence type="ECO:0000256" key="6">
    <source>
        <dbReference type="ARBA" id="ARBA00022884"/>
    </source>
</evidence>
<keyword evidence="7" id="KW-0508">mRNA splicing</keyword>
<evidence type="ECO:0000256" key="7">
    <source>
        <dbReference type="ARBA" id="ARBA00023187"/>
    </source>
</evidence>
<dbReference type="PANTHER" id="PTHR10701">
    <property type="entry name" value="SMALL NUCLEAR RIBONUCLEOPROTEIN-ASSOCIATED PROTEIN B AND N"/>
    <property type="match status" value="1"/>
</dbReference>
<dbReference type="AlphaFoldDB" id="A0A9P6ZDW3"/>
<dbReference type="SUPFAM" id="SSF50182">
    <property type="entry name" value="Sm-like ribonucleoproteins"/>
    <property type="match status" value="1"/>
</dbReference>
<dbReference type="OMA" id="KMINYRM"/>
<dbReference type="InterPro" id="IPR047575">
    <property type="entry name" value="Sm"/>
</dbReference>
<evidence type="ECO:0000259" key="12">
    <source>
        <dbReference type="PROSITE" id="PS52002"/>
    </source>
</evidence>
<proteinExistence type="inferred from homology"/>
<dbReference type="PROSITE" id="PS52002">
    <property type="entry name" value="SM"/>
    <property type="match status" value="1"/>
</dbReference>
<dbReference type="Pfam" id="PF01423">
    <property type="entry name" value="LSM"/>
    <property type="match status" value="1"/>
</dbReference>
<evidence type="ECO:0000313" key="13">
    <source>
        <dbReference type="EMBL" id="KAG1575380.1"/>
    </source>
</evidence>
<dbReference type="GO" id="GO:0005686">
    <property type="term" value="C:U2 snRNP"/>
    <property type="evidence" value="ECO:0007669"/>
    <property type="project" value="TreeGrafter"/>
</dbReference>